<evidence type="ECO:0000313" key="3">
    <source>
        <dbReference type="Proteomes" id="UP000605784"/>
    </source>
</evidence>
<accession>A0A830GQW2</accession>
<gene>
    <name evidence="2" type="ORF">GCM10009030_32820</name>
</gene>
<sequence>MCHHRGYSPDWSRDRADERTGPDEEPSEEAEIPSFLNDEETDVEVLTDGGDEEP</sequence>
<dbReference type="EMBL" id="BMOU01000006">
    <property type="protein sequence ID" value="GGO00329.1"/>
    <property type="molecule type" value="Genomic_DNA"/>
</dbReference>
<organism evidence="2 3">
    <name type="scientific">Haloarcula pellucida</name>
    <dbReference type="NCBI Taxonomy" id="1427151"/>
    <lineage>
        <taxon>Archaea</taxon>
        <taxon>Methanobacteriati</taxon>
        <taxon>Methanobacteriota</taxon>
        <taxon>Stenosarchaea group</taxon>
        <taxon>Halobacteria</taxon>
        <taxon>Halobacteriales</taxon>
        <taxon>Haloarculaceae</taxon>
        <taxon>Haloarcula</taxon>
    </lineage>
</organism>
<dbReference type="AlphaFoldDB" id="A0A830GQW2"/>
<evidence type="ECO:0000256" key="1">
    <source>
        <dbReference type="SAM" id="MobiDB-lite"/>
    </source>
</evidence>
<protein>
    <submittedName>
        <fullName evidence="2">Uncharacterized protein</fullName>
    </submittedName>
</protein>
<keyword evidence="3" id="KW-1185">Reference proteome</keyword>
<name>A0A830GQW2_9EURY</name>
<reference evidence="2" key="2">
    <citation type="submission" date="2020-09" db="EMBL/GenBank/DDBJ databases">
        <authorList>
            <person name="Sun Q."/>
            <person name="Ohkuma M."/>
        </authorList>
    </citation>
    <scope>NUCLEOTIDE SEQUENCE</scope>
    <source>
        <strain evidence="2">JCM 17820</strain>
    </source>
</reference>
<dbReference type="RefSeq" id="WP_189000608.1">
    <property type="nucleotide sequence ID" value="NZ_BMOU01000006.1"/>
</dbReference>
<evidence type="ECO:0000313" key="2">
    <source>
        <dbReference type="EMBL" id="GGO00329.1"/>
    </source>
</evidence>
<reference evidence="2" key="1">
    <citation type="journal article" date="2014" name="Int. J. Syst. Evol. Microbiol.">
        <title>Complete genome sequence of Corynebacterium casei LMG S-19264T (=DSM 44701T), isolated from a smear-ripened cheese.</title>
        <authorList>
            <consortium name="US DOE Joint Genome Institute (JGI-PGF)"/>
            <person name="Walter F."/>
            <person name="Albersmeier A."/>
            <person name="Kalinowski J."/>
            <person name="Ruckert C."/>
        </authorList>
    </citation>
    <scope>NUCLEOTIDE SEQUENCE</scope>
    <source>
        <strain evidence="2">JCM 17820</strain>
    </source>
</reference>
<comment type="caution">
    <text evidence="2">The sequence shown here is derived from an EMBL/GenBank/DDBJ whole genome shotgun (WGS) entry which is preliminary data.</text>
</comment>
<dbReference type="Proteomes" id="UP000605784">
    <property type="component" value="Unassembled WGS sequence"/>
</dbReference>
<feature type="compositionally biased region" description="Basic and acidic residues" evidence="1">
    <location>
        <begin position="11"/>
        <end position="22"/>
    </location>
</feature>
<proteinExistence type="predicted"/>
<feature type="compositionally biased region" description="Acidic residues" evidence="1">
    <location>
        <begin position="23"/>
        <end position="54"/>
    </location>
</feature>
<feature type="region of interest" description="Disordered" evidence="1">
    <location>
        <begin position="1"/>
        <end position="54"/>
    </location>
</feature>